<dbReference type="PANTHER" id="PTHR48020:SF12">
    <property type="entry name" value="PROTON MYO-INOSITOL COTRANSPORTER"/>
    <property type="match status" value="1"/>
</dbReference>
<reference evidence="10" key="1">
    <citation type="journal article" date="2022" name="Proc. Natl. Acad. Sci. U.S.A.">
        <title>Life cycle and functional genomics of the unicellular red alga Galdieria for elucidating algal and plant evolution and industrial use.</title>
        <authorList>
            <person name="Hirooka S."/>
            <person name="Itabashi T."/>
            <person name="Ichinose T.M."/>
            <person name="Onuma R."/>
            <person name="Fujiwara T."/>
            <person name="Yamashita S."/>
            <person name="Jong L.W."/>
            <person name="Tomita R."/>
            <person name="Iwane A.H."/>
            <person name="Miyagishima S.Y."/>
        </authorList>
    </citation>
    <scope>NUCLEOTIDE SEQUENCE</scope>
    <source>
        <strain evidence="10">NBRC 102759</strain>
    </source>
</reference>
<evidence type="ECO:0000313" key="10">
    <source>
        <dbReference type="EMBL" id="GJQ14128.1"/>
    </source>
</evidence>
<keyword evidence="6 8" id="KW-0472">Membrane</keyword>
<keyword evidence="5 8" id="KW-1133">Transmembrane helix</keyword>
<organism evidence="10 11">
    <name type="scientific">Galdieria partita</name>
    <dbReference type="NCBI Taxonomy" id="83374"/>
    <lineage>
        <taxon>Eukaryota</taxon>
        <taxon>Rhodophyta</taxon>
        <taxon>Bangiophyceae</taxon>
        <taxon>Galdieriales</taxon>
        <taxon>Galdieriaceae</taxon>
        <taxon>Galdieria</taxon>
    </lineage>
</organism>
<sequence>MANRGMNKVEEDTLFNPEVVASNYESGGIKSAEGEVSAFDDEYIPEEMKQRPWRTQTRAFYSTALMCAVSACIVGIDIALVSGATVFYVPLFNISTRTNILGLVSSATLLGGTFGSLISSLLNTSLGRKKTLFIAAVLSTGAALWEALSPSWQMLLVGRLLLGVSMGLLTTTISLLLSEITPYILRGGAVSIYQLLITGGIFIGYVVDAIFVNVDTVGWRLMLGATLVPSVLVIAGILFQCESPRWLIETGRYEDALIVLKKLRPEAEHAEHDFAVMKKAVEEERALNKQINPYKELLTVASNRRALLVCIMIMLFQQYSAVNVFMYYVDYMLVNLLHVTSKTSVEASVVTGFVDFLFTWPVFWIVERWGRRKSLLAGFPIMFLALVLALFSNYGSKNVKIGLFIVAIVIFLLGFAPALGPLPFVYSSEVFPLHLRSKAMGIIIFWYNVFDFVVAFSWPDMESSSMGLKGGYGFYGCCLVWGFIMVFLFVPETKGYTLEQSHLIFEHSFSEIASYHWKTGIASMRRFFGMSVNEIDKLCPYDKGLNVSHAKATERELFQRMKTASSAT</sequence>
<comment type="similarity">
    <text evidence="2 7">Belongs to the major facilitator superfamily. Sugar transporter (TC 2.A.1.1) family.</text>
</comment>
<dbReference type="PRINTS" id="PR00171">
    <property type="entry name" value="SUGRTRNSPORT"/>
</dbReference>
<feature type="transmembrane region" description="Helical" evidence="8">
    <location>
        <begin position="375"/>
        <end position="395"/>
    </location>
</feature>
<dbReference type="PANTHER" id="PTHR48020">
    <property type="entry name" value="PROTON MYO-INOSITOL COTRANSPORTER"/>
    <property type="match status" value="1"/>
</dbReference>
<evidence type="ECO:0000256" key="5">
    <source>
        <dbReference type="ARBA" id="ARBA00022989"/>
    </source>
</evidence>
<keyword evidence="3 7" id="KW-0813">Transport</keyword>
<dbReference type="SUPFAM" id="SSF103473">
    <property type="entry name" value="MFS general substrate transporter"/>
    <property type="match status" value="1"/>
</dbReference>
<dbReference type="PROSITE" id="PS50850">
    <property type="entry name" value="MFS"/>
    <property type="match status" value="1"/>
</dbReference>
<evidence type="ECO:0000313" key="11">
    <source>
        <dbReference type="Proteomes" id="UP001061958"/>
    </source>
</evidence>
<feature type="transmembrane region" description="Helical" evidence="8">
    <location>
        <begin position="306"/>
        <end position="329"/>
    </location>
</feature>
<dbReference type="InterPro" id="IPR050814">
    <property type="entry name" value="Myo-inositol_Transporter"/>
</dbReference>
<feature type="transmembrane region" description="Helical" evidence="8">
    <location>
        <begin position="59"/>
        <end position="88"/>
    </location>
</feature>
<dbReference type="InterPro" id="IPR003663">
    <property type="entry name" value="Sugar/inositol_transpt"/>
</dbReference>
<feature type="transmembrane region" description="Helical" evidence="8">
    <location>
        <begin position="190"/>
        <end position="211"/>
    </location>
</feature>
<name>A0A9C7Q071_9RHOD</name>
<keyword evidence="4 8" id="KW-0812">Transmembrane</keyword>
<evidence type="ECO:0000256" key="8">
    <source>
        <dbReference type="SAM" id="Phobius"/>
    </source>
</evidence>
<evidence type="ECO:0000256" key="4">
    <source>
        <dbReference type="ARBA" id="ARBA00022692"/>
    </source>
</evidence>
<feature type="transmembrane region" description="Helical" evidence="8">
    <location>
        <begin position="131"/>
        <end position="148"/>
    </location>
</feature>
<feature type="transmembrane region" description="Helical" evidence="8">
    <location>
        <begin position="401"/>
        <end position="427"/>
    </location>
</feature>
<dbReference type="Gene3D" id="1.20.1250.20">
    <property type="entry name" value="MFS general substrate transporter like domains"/>
    <property type="match status" value="1"/>
</dbReference>
<comment type="subcellular location">
    <subcellularLocation>
        <location evidence="1">Membrane</location>
        <topology evidence="1">Multi-pass membrane protein</topology>
    </subcellularLocation>
</comment>
<dbReference type="InterPro" id="IPR005829">
    <property type="entry name" value="Sugar_transporter_CS"/>
</dbReference>
<evidence type="ECO:0000256" key="2">
    <source>
        <dbReference type="ARBA" id="ARBA00010992"/>
    </source>
</evidence>
<feature type="domain" description="Major facilitator superfamily (MFS) profile" evidence="9">
    <location>
        <begin position="63"/>
        <end position="494"/>
    </location>
</feature>
<feature type="transmembrane region" description="Helical" evidence="8">
    <location>
        <begin position="217"/>
        <end position="239"/>
    </location>
</feature>
<comment type="caution">
    <text evidence="10">The sequence shown here is derived from an EMBL/GenBank/DDBJ whole genome shotgun (WGS) entry which is preliminary data.</text>
</comment>
<dbReference type="PROSITE" id="PS00217">
    <property type="entry name" value="SUGAR_TRANSPORT_2"/>
    <property type="match status" value="1"/>
</dbReference>
<dbReference type="Proteomes" id="UP001061958">
    <property type="component" value="Unassembled WGS sequence"/>
</dbReference>
<evidence type="ECO:0000259" key="9">
    <source>
        <dbReference type="PROSITE" id="PS50850"/>
    </source>
</evidence>
<dbReference type="GO" id="GO:0022857">
    <property type="term" value="F:transmembrane transporter activity"/>
    <property type="evidence" value="ECO:0007669"/>
    <property type="project" value="InterPro"/>
</dbReference>
<dbReference type="InterPro" id="IPR005828">
    <property type="entry name" value="MFS_sugar_transport-like"/>
</dbReference>
<dbReference type="InterPro" id="IPR020846">
    <property type="entry name" value="MFS_dom"/>
</dbReference>
<accession>A0A9C7Q071</accession>
<feature type="transmembrane region" description="Helical" evidence="8">
    <location>
        <begin position="160"/>
        <end position="178"/>
    </location>
</feature>
<feature type="transmembrane region" description="Helical" evidence="8">
    <location>
        <begin position="100"/>
        <end position="119"/>
    </location>
</feature>
<evidence type="ECO:0000256" key="1">
    <source>
        <dbReference type="ARBA" id="ARBA00004141"/>
    </source>
</evidence>
<feature type="transmembrane region" description="Helical" evidence="8">
    <location>
        <begin position="349"/>
        <end position="366"/>
    </location>
</feature>
<dbReference type="NCBIfam" id="TIGR00879">
    <property type="entry name" value="SP"/>
    <property type="match status" value="1"/>
</dbReference>
<reference evidence="10" key="2">
    <citation type="submission" date="2022-01" db="EMBL/GenBank/DDBJ databases">
        <authorList>
            <person name="Hirooka S."/>
            <person name="Miyagishima S.Y."/>
        </authorList>
    </citation>
    <scope>NUCLEOTIDE SEQUENCE</scope>
    <source>
        <strain evidence="10">NBRC 102759</strain>
    </source>
</reference>
<dbReference type="PROSITE" id="PS00216">
    <property type="entry name" value="SUGAR_TRANSPORT_1"/>
    <property type="match status" value="1"/>
</dbReference>
<feature type="transmembrane region" description="Helical" evidence="8">
    <location>
        <begin position="439"/>
        <end position="458"/>
    </location>
</feature>
<dbReference type="GO" id="GO:0016020">
    <property type="term" value="C:membrane"/>
    <property type="evidence" value="ECO:0007669"/>
    <property type="project" value="UniProtKB-SubCell"/>
</dbReference>
<keyword evidence="11" id="KW-1185">Reference proteome</keyword>
<dbReference type="InterPro" id="IPR036259">
    <property type="entry name" value="MFS_trans_sf"/>
</dbReference>
<feature type="transmembrane region" description="Helical" evidence="8">
    <location>
        <begin position="470"/>
        <end position="490"/>
    </location>
</feature>
<dbReference type="OrthoDB" id="5141738at2759"/>
<dbReference type="EMBL" id="BQMJ01000051">
    <property type="protein sequence ID" value="GJQ14128.1"/>
    <property type="molecule type" value="Genomic_DNA"/>
</dbReference>
<gene>
    <name evidence="10" type="ORF">GpartN1_g5919.t1</name>
</gene>
<dbReference type="Pfam" id="PF00083">
    <property type="entry name" value="Sugar_tr"/>
    <property type="match status" value="1"/>
</dbReference>
<dbReference type="AlphaFoldDB" id="A0A9C7Q071"/>
<evidence type="ECO:0000256" key="6">
    <source>
        <dbReference type="ARBA" id="ARBA00023136"/>
    </source>
</evidence>
<protein>
    <recommendedName>
        <fullName evidence="9">Major facilitator superfamily (MFS) profile domain-containing protein</fullName>
    </recommendedName>
</protein>
<evidence type="ECO:0000256" key="3">
    <source>
        <dbReference type="ARBA" id="ARBA00022448"/>
    </source>
</evidence>
<proteinExistence type="inferred from homology"/>
<evidence type="ECO:0000256" key="7">
    <source>
        <dbReference type="RuleBase" id="RU003346"/>
    </source>
</evidence>